<dbReference type="InterPro" id="IPR016143">
    <property type="entry name" value="Citrate_synth-like_sm_a-sub"/>
</dbReference>
<dbReference type="PRINTS" id="PR00143">
    <property type="entry name" value="CITRTSNTHASE"/>
</dbReference>
<comment type="catalytic activity">
    <reaction evidence="5 6">
        <text>oxaloacetate + acetyl-CoA + H2O = citrate + CoA + H(+)</text>
        <dbReference type="Rhea" id="RHEA:16845"/>
        <dbReference type="ChEBI" id="CHEBI:15377"/>
        <dbReference type="ChEBI" id="CHEBI:15378"/>
        <dbReference type="ChEBI" id="CHEBI:16452"/>
        <dbReference type="ChEBI" id="CHEBI:16947"/>
        <dbReference type="ChEBI" id="CHEBI:57287"/>
        <dbReference type="ChEBI" id="CHEBI:57288"/>
        <dbReference type="EC" id="2.3.3.16"/>
    </reaction>
</comment>
<feature type="active site" evidence="7">
    <location>
        <position position="258"/>
    </location>
</feature>
<dbReference type="UniPathway" id="UPA00223"/>
<evidence type="ECO:0000256" key="1">
    <source>
        <dbReference type="ARBA" id="ARBA00005163"/>
    </source>
</evidence>
<dbReference type="GO" id="GO:0036440">
    <property type="term" value="F:citrate synthase activity"/>
    <property type="evidence" value="ECO:0007669"/>
    <property type="project" value="UniProtKB-EC"/>
</dbReference>
<evidence type="ECO:0000256" key="2">
    <source>
        <dbReference type="ARBA" id="ARBA00010566"/>
    </source>
</evidence>
<dbReference type="GO" id="GO:0006099">
    <property type="term" value="P:tricarboxylic acid cycle"/>
    <property type="evidence" value="ECO:0007669"/>
    <property type="project" value="UniProtKB-UniPathway"/>
</dbReference>
<dbReference type="Gene3D" id="1.10.580.10">
    <property type="entry name" value="Citrate Synthase, domain 1"/>
    <property type="match status" value="1"/>
</dbReference>
<comment type="similarity">
    <text evidence="2 6 8">Belongs to the citrate synthase family.</text>
</comment>
<comment type="pathway">
    <text evidence="1">Carbohydrate metabolism; tricarboxylic acid cycle.</text>
</comment>
<evidence type="ECO:0000256" key="8">
    <source>
        <dbReference type="RuleBase" id="RU000441"/>
    </source>
</evidence>
<dbReference type="PANTHER" id="PTHR11739">
    <property type="entry name" value="CITRATE SYNTHASE"/>
    <property type="match status" value="1"/>
</dbReference>
<evidence type="ECO:0000256" key="7">
    <source>
        <dbReference type="PIRSR" id="PIRSR001369-1"/>
    </source>
</evidence>
<feature type="active site" evidence="7">
    <location>
        <position position="312"/>
    </location>
</feature>
<dbReference type="Gene3D" id="1.10.230.10">
    <property type="entry name" value="Cytochrome P450-Terp, domain 2"/>
    <property type="match status" value="1"/>
</dbReference>
<name>A0A2R6AAZ2_9ARCH</name>
<dbReference type="GO" id="GO:0005975">
    <property type="term" value="P:carbohydrate metabolic process"/>
    <property type="evidence" value="ECO:0007669"/>
    <property type="project" value="TreeGrafter"/>
</dbReference>
<organism evidence="9 10">
    <name type="scientific">Candidatus Marsarchaeota G1 archaeon BE_D</name>
    <dbReference type="NCBI Taxonomy" id="1978156"/>
    <lineage>
        <taxon>Archaea</taxon>
        <taxon>Candidatus Marsarchaeota</taxon>
        <taxon>Candidatus Marsarchaeota group 1</taxon>
    </lineage>
</organism>
<dbReference type="PIRSF" id="PIRSF001369">
    <property type="entry name" value="Citrate_synth"/>
    <property type="match status" value="1"/>
</dbReference>
<accession>A0A2R6AAZ2</accession>
<keyword evidence="4 6" id="KW-0808">Transferase</keyword>
<keyword evidence="3" id="KW-0816">Tricarboxylic acid cycle</keyword>
<dbReference type="GO" id="GO:0005737">
    <property type="term" value="C:cytoplasm"/>
    <property type="evidence" value="ECO:0007669"/>
    <property type="project" value="InterPro"/>
</dbReference>
<dbReference type="PROSITE" id="PS00480">
    <property type="entry name" value="CITRATE_SYNTHASE"/>
    <property type="match status" value="1"/>
</dbReference>
<dbReference type="InterPro" id="IPR024176">
    <property type="entry name" value="Citrate_synthase_bac-typ"/>
</dbReference>
<sequence length="375" mass="42335">MGAQEPVVVHKGLENVYVCESNICFIDGENSRLLYRGYSVEDLVENSFYEEVAYLLLYGRLPKREELSSFVESLRQSYELPKVMLDLLKQFPKNAHPMDVLRTGVSMLSFFDNSSDDYSRALRIIGAMPTIVASFARARKGLELVAPKKELSIATNFLYMLNGNEPDEEDARAMDIAYIVHAEHEMNASTFSCIVTASTLSDLYSVVTSGIATLKGPLHGGANERALEYFLSVGSPEKAEEAVEHTLNAKQRLMGFGHRVYKNYDPRYKILKPLAKALSEKKGKAWVYKTAEAVEQAALKRLSEHKIFPNVDFYSGILFHALGIETDLFTPIFAMSRSVGWIAHALEYVQNNRLIRPKAYYTGELNKKYTPIDQR</sequence>
<proteinExistence type="inferred from homology"/>
<dbReference type="EC" id="2.3.3.16" evidence="6"/>
<dbReference type="InterPro" id="IPR011278">
    <property type="entry name" value="2-MeCitrate/Citrate_synth_II"/>
</dbReference>
<dbReference type="EMBL" id="NEXD01000099">
    <property type="protein sequence ID" value="PSN83582.1"/>
    <property type="molecule type" value="Genomic_DNA"/>
</dbReference>
<evidence type="ECO:0000256" key="3">
    <source>
        <dbReference type="ARBA" id="ARBA00022532"/>
    </source>
</evidence>
<dbReference type="SUPFAM" id="SSF48256">
    <property type="entry name" value="Citrate synthase"/>
    <property type="match status" value="1"/>
</dbReference>
<dbReference type="PANTHER" id="PTHR11739:SF4">
    <property type="entry name" value="CITRATE SYNTHASE, PEROXISOMAL"/>
    <property type="match status" value="1"/>
</dbReference>
<comment type="caution">
    <text evidence="9">The sequence shown here is derived from an EMBL/GenBank/DDBJ whole genome shotgun (WGS) entry which is preliminary data.</text>
</comment>
<gene>
    <name evidence="9" type="ORF">B9Q02_10385</name>
</gene>
<dbReference type="InterPro" id="IPR019810">
    <property type="entry name" value="Citrate_synthase_AS"/>
</dbReference>
<dbReference type="NCBIfam" id="TIGR01800">
    <property type="entry name" value="cit_synth_II"/>
    <property type="match status" value="1"/>
</dbReference>
<dbReference type="CDD" id="cd06118">
    <property type="entry name" value="citrate_synt_like_1"/>
    <property type="match status" value="1"/>
</dbReference>
<evidence type="ECO:0000256" key="6">
    <source>
        <dbReference type="PIRNR" id="PIRNR001369"/>
    </source>
</evidence>
<dbReference type="InterPro" id="IPR002020">
    <property type="entry name" value="Citrate_synthase"/>
</dbReference>
<dbReference type="Proteomes" id="UP000240569">
    <property type="component" value="Unassembled WGS sequence"/>
</dbReference>
<evidence type="ECO:0000313" key="9">
    <source>
        <dbReference type="EMBL" id="PSN83582.1"/>
    </source>
</evidence>
<dbReference type="InterPro" id="IPR016142">
    <property type="entry name" value="Citrate_synth-like_lrg_a-sub"/>
</dbReference>
<evidence type="ECO:0000313" key="10">
    <source>
        <dbReference type="Proteomes" id="UP000240569"/>
    </source>
</evidence>
<protein>
    <recommendedName>
        <fullName evidence="6 8">Citrate synthase</fullName>
        <ecNumber evidence="6">2.3.3.16</ecNumber>
    </recommendedName>
</protein>
<evidence type="ECO:0000256" key="4">
    <source>
        <dbReference type="ARBA" id="ARBA00022679"/>
    </source>
</evidence>
<dbReference type="InterPro" id="IPR036969">
    <property type="entry name" value="Citrate_synthase_sf"/>
</dbReference>
<reference evidence="9 10" key="1">
    <citation type="submission" date="2017-04" db="EMBL/GenBank/DDBJ databases">
        <title>Novel microbial lineages endemic to geothermal iron-oxide mats fill important gaps in the evolutionary history of Archaea.</title>
        <authorList>
            <person name="Jay Z.J."/>
            <person name="Beam J.P."/>
            <person name="Dlakic M."/>
            <person name="Rusch D.B."/>
            <person name="Kozubal M.A."/>
            <person name="Inskeep W.P."/>
        </authorList>
    </citation>
    <scope>NUCLEOTIDE SEQUENCE [LARGE SCALE GENOMIC DNA]</scope>
    <source>
        <strain evidence="9">BE_D</strain>
    </source>
</reference>
<dbReference type="AlphaFoldDB" id="A0A2R6AAZ2"/>
<dbReference type="Pfam" id="PF00285">
    <property type="entry name" value="Citrate_synt"/>
    <property type="match status" value="1"/>
</dbReference>
<evidence type="ECO:0000256" key="5">
    <source>
        <dbReference type="ARBA" id="ARBA00049288"/>
    </source>
</evidence>